<reference evidence="2" key="2">
    <citation type="submission" date="2023-05" db="EMBL/GenBank/DDBJ databases">
        <authorList>
            <consortium name="Lawrence Berkeley National Laboratory"/>
            <person name="Steindorff A."/>
            <person name="Hensen N."/>
            <person name="Bonometti L."/>
            <person name="Westerberg I."/>
            <person name="Brannstrom I.O."/>
            <person name="Guillou S."/>
            <person name="Cros-Aarteil S."/>
            <person name="Calhoun S."/>
            <person name="Haridas S."/>
            <person name="Kuo A."/>
            <person name="Mondo S."/>
            <person name="Pangilinan J."/>
            <person name="Riley R."/>
            <person name="Labutti K."/>
            <person name="Andreopoulos B."/>
            <person name="Lipzen A."/>
            <person name="Chen C."/>
            <person name="Yanf M."/>
            <person name="Daum C."/>
            <person name="Ng V."/>
            <person name="Clum A."/>
            <person name="Ohm R."/>
            <person name="Martin F."/>
            <person name="Silar P."/>
            <person name="Natvig D."/>
            <person name="Lalanne C."/>
            <person name="Gautier V."/>
            <person name="Ament-Velasquez S.L."/>
            <person name="Kruys A."/>
            <person name="Hutchinson M.I."/>
            <person name="Powell A.J."/>
            <person name="Barry K."/>
            <person name="Miller A.N."/>
            <person name="Grigoriev I.V."/>
            <person name="Debuchy R."/>
            <person name="Gladieux P."/>
            <person name="Thoren M.H."/>
            <person name="Johannesson H."/>
        </authorList>
    </citation>
    <scope>NUCLEOTIDE SEQUENCE</scope>
    <source>
        <strain evidence="2">CBS 141.50</strain>
    </source>
</reference>
<protein>
    <submittedName>
        <fullName evidence="2">Uncharacterized protein</fullName>
    </submittedName>
</protein>
<accession>A0AAN6UV18</accession>
<reference evidence="2" key="1">
    <citation type="journal article" date="2023" name="Mol. Phylogenet. Evol.">
        <title>Genome-scale phylogeny and comparative genomics of the fungal order Sordariales.</title>
        <authorList>
            <person name="Hensen N."/>
            <person name="Bonometti L."/>
            <person name="Westerberg I."/>
            <person name="Brannstrom I.O."/>
            <person name="Guillou S."/>
            <person name="Cros-Aarteil S."/>
            <person name="Calhoun S."/>
            <person name="Haridas S."/>
            <person name="Kuo A."/>
            <person name="Mondo S."/>
            <person name="Pangilinan J."/>
            <person name="Riley R."/>
            <person name="LaButti K."/>
            <person name="Andreopoulos B."/>
            <person name="Lipzen A."/>
            <person name="Chen C."/>
            <person name="Yan M."/>
            <person name="Daum C."/>
            <person name="Ng V."/>
            <person name="Clum A."/>
            <person name="Steindorff A."/>
            <person name="Ohm R.A."/>
            <person name="Martin F."/>
            <person name="Silar P."/>
            <person name="Natvig D.O."/>
            <person name="Lalanne C."/>
            <person name="Gautier V."/>
            <person name="Ament-Velasquez S.L."/>
            <person name="Kruys A."/>
            <person name="Hutchinson M.I."/>
            <person name="Powell A.J."/>
            <person name="Barry K."/>
            <person name="Miller A.N."/>
            <person name="Grigoriev I.V."/>
            <person name="Debuchy R."/>
            <person name="Gladieux P."/>
            <person name="Hiltunen Thoren M."/>
            <person name="Johannesson H."/>
        </authorList>
    </citation>
    <scope>NUCLEOTIDE SEQUENCE</scope>
    <source>
        <strain evidence="2">CBS 141.50</strain>
    </source>
</reference>
<dbReference type="AlphaFoldDB" id="A0AAN6UV18"/>
<gene>
    <name evidence="2" type="ORF">C8A04DRAFT_32721</name>
</gene>
<sequence>MENISSASSALSEDVGQTHELPPQQPTPSITGLALELVVQIMSELHDMSSLGSLILSHSSFYIAYTFASNRIVGCIIRRQIPPGLLCYAIFVHLAQGYVFGYLPRESRDSYMITTTTSLKMFGGSSFLTKES</sequence>
<feature type="compositionally biased region" description="Polar residues" evidence="1">
    <location>
        <begin position="1"/>
        <end position="11"/>
    </location>
</feature>
<dbReference type="Proteomes" id="UP001302676">
    <property type="component" value="Unassembled WGS sequence"/>
</dbReference>
<evidence type="ECO:0000313" key="2">
    <source>
        <dbReference type="EMBL" id="KAK4139757.1"/>
    </source>
</evidence>
<keyword evidence="3" id="KW-1185">Reference proteome</keyword>
<comment type="caution">
    <text evidence="2">The sequence shown here is derived from an EMBL/GenBank/DDBJ whole genome shotgun (WGS) entry which is preliminary data.</text>
</comment>
<dbReference type="RefSeq" id="XP_062633128.1">
    <property type="nucleotide sequence ID" value="XM_062782193.1"/>
</dbReference>
<name>A0AAN6UV18_9PEZI</name>
<feature type="region of interest" description="Disordered" evidence="1">
    <location>
        <begin position="1"/>
        <end position="28"/>
    </location>
</feature>
<organism evidence="2 3">
    <name type="scientific">Dichotomopilus funicola</name>
    <dbReference type="NCBI Taxonomy" id="1934379"/>
    <lineage>
        <taxon>Eukaryota</taxon>
        <taxon>Fungi</taxon>
        <taxon>Dikarya</taxon>
        <taxon>Ascomycota</taxon>
        <taxon>Pezizomycotina</taxon>
        <taxon>Sordariomycetes</taxon>
        <taxon>Sordariomycetidae</taxon>
        <taxon>Sordariales</taxon>
        <taxon>Chaetomiaceae</taxon>
        <taxon>Dichotomopilus</taxon>
    </lineage>
</organism>
<dbReference type="GeneID" id="87818806"/>
<evidence type="ECO:0000313" key="3">
    <source>
        <dbReference type="Proteomes" id="UP001302676"/>
    </source>
</evidence>
<proteinExistence type="predicted"/>
<dbReference type="EMBL" id="MU853650">
    <property type="protein sequence ID" value="KAK4139757.1"/>
    <property type="molecule type" value="Genomic_DNA"/>
</dbReference>
<evidence type="ECO:0000256" key="1">
    <source>
        <dbReference type="SAM" id="MobiDB-lite"/>
    </source>
</evidence>